<evidence type="ECO:0000313" key="2">
    <source>
        <dbReference type="Proteomes" id="UP000287701"/>
    </source>
</evidence>
<reference evidence="1 2" key="1">
    <citation type="submission" date="2019-01" db="EMBL/GenBank/DDBJ databases">
        <title>Whole Genome of Ornithobacterium rhinotracheale FARPER-174b.</title>
        <authorList>
            <person name="Tataje-Lavanda L.A."/>
            <person name="Montalvan A."/>
            <person name="Montesinos R."/>
            <person name="Zimic M."/>
            <person name="Fernandez-Sanchez M."/>
            <person name="Fernandez-Diaz M."/>
        </authorList>
    </citation>
    <scope>NUCLEOTIDE SEQUENCE [LARGE SCALE GENOMIC DNA]</scope>
    <source>
        <strain evidence="1 2">FARPER-174b</strain>
    </source>
</reference>
<dbReference type="PANTHER" id="PTHR36456:SF1">
    <property type="entry name" value="UPF0232 PROTEIN SCO3875"/>
    <property type="match status" value="1"/>
</dbReference>
<dbReference type="EMBL" id="CP035107">
    <property type="protein sequence ID" value="QAR30895.1"/>
    <property type="molecule type" value="Genomic_DNA"/>
</dbReference>
<gene>
    <name evidence="1" type="ORF">EQP59_05890</name>
</gene>
<protein>
    <submittedName>
        <fullName evidence="1">DUF721 domain-containing protein</fullName>
    </submittedName>
</protein>
<dbReference type="AlphaFoldDB" id="A0A3R5XTR0"/>
<name>A0A3R5XTR0_ORNRH</name>
<dbReference type="RefSeq" id="WP_128501360.1">
    <property type="nucleotide sequence ID" value="NZ_CP035107.1"/>
</dbReference>
<organism evidence="1 2">
    <name type="scientific">Ornithobacterium rhinotracheale</name>
    <dbReference type="NCBI Taxonomy" id="28251"/>
    <lineage>
        <taxon>Bacteria</taxon>
        <taxon>Pseudomonadati</taxon>
        <taxon>Bacteroidota</taxon>
        <taxon>Flavobacteriia</taxon>
        <taxon>Flavobacteriales</taxon>
        <taxon>Weeksellaceae</taxon>
        <taxon>Ornithobacterium</taxon>
    </lineage>
</organism>
<dbReference type="Proteomes" id="UP000287701">
    <property type="component" value="Chromosome"/>
</dbReference>
<dbReference type="InterPro" id="IPR007922">
    <property type="entry name" value="DciA-like"/>
</dbReference>
<dbReference type="OrthoDB" id="9804942at2"/>
<evidence type="ECO:0000313" key="1">
    <source>
        <dbReference type="EMBL" id="QAR30895.1"/>
    </source>
</evidence>
<dbReference type="Pfam" id="PF05258">
    <property type="entry name" value="DciA"/>
    <property type="match status" value="1"/>
</dbReference>
<dbReference type="PANTHER" id="PTHR36456">
    <property type="entry name" value="UPF0232 PROTEIN SCO3875"/>
    <property type="match status" value="1"/>
</dbReference>
<sequence>MKRKQNLVSLAEGLSNFVDKYGYRNQVKESQVIDAWHAQMGDFVKNMTETIFVKNQVLFVRLTSPAFKSEFSYGKAKIIAHINESLGEEYLKDVYFL</sequence>
<accession>A0A3R5XTR0</accession>
<proteinExistence type="predicted"/>